<proteinExistence type="predicted"/>
<evidence type="ECO:0000313" key="2">
    <source>
        <dbReference type="EMBL" id="EDN00432.1"/>
    </source>
</evidence>
<protein>
    <submittedName>
        <fullName evidence="2">Uncharacterized protein</fullName>
    </submittedName>
</protein>
<evidence type="ECO:0000313" key="3">
    <source>
        <dbReference type="Proteomes" id="UP000003639"/>
    </source>
</evidence>
<dbReference type="OrthoDB" id="1860903at2"/>
<dbReference type="Proteomes" id="UP000003639">
    <property type="component" value="Unassembled WGS sequence"/>
</dbReference>
<dbReference type="eggNOG" id="ENOG50333XV">
    <property type="taxonomic scope" value="Bacteria"/>
</dbReference>
<accession>A6NU85</accession>
<reference evidence="2 3" key="1">
    <citation type="submission" date="2007-04" db="EMBL/GenBank/DDBJ databases">
        <authorList>
            <person name="Fulton L."/>
            <person name="Clifton S."/>
            <person name="Fulton B."/>
            <person name="Xu J."/>
            <person name="Minx P."/>
            <person name="Pepin K.H."/>
            <person name="Johnson M."/>
            <person name="Thiruvilangam P."/>
            <person name="Bhonagiri V."/>
            <person name="Nash W.E."/>
            <person name="Mardis E.R."/>
            <person name="Wilson R.K."/>
        </authorList>
    </citation>
    <scope>NUCLEOTIDE SEQUENCE [LARGE SCALE GENOMIC DNA]</scope>
    <source>
        <strain evidence="2 3">ATCC 29799</strain>
    </source>
</reference>
<evidence type="ECO:0000256" key="1">
    <source>
        <dbReference type="SAM" id="MobiDB-lite"/>
    </source>
</evidence>
<dbReference type="AlphaFoldDB" id="A6NU85"/>
<organism evidence="2 3">
    <name type="scientific">Pseudoflavonifractor capillosus ATCC 29799</name>
    <dbReference type="NCBI Taxonomy" id="411467"/>
    <lineage>
        <taxon>Bacteria</taxon>
        <taxon>Bacillati</taxon>
        <taxon>Bacillota</taxon>
        <taxon>Clostridia</taxon>
        <taxon>Eubacteriales</taxon>
        <taxon>Oscillospiraceae</taxon>
        <taxon>Pseudoflavonifractor</taxon>
    </lineage>
</organism>
<sequence length="244" mass="27809">MAEMSVRQWQERFRAGDFSSRDRAVQCEAGWYDWFCRDEALAGHLKRISKVVLGINAPFILDNYYVWFKNNCPMAGPLYDDVRFEPLSGERGGKHFVVSLDCPHELAKWVLYTERYGYDAPEFCSGNVRNMVQYINSMAAELEQGIQPAFILEKQAVSDYVLRHEGTCGIPVYRNGEHEFSYISRKDRQLRKVTVSGGLEALPPGYEAGQAEQHGDLYVFGTEPPILETPPGQSKAAQRKGRER</sequence>
<feature type="region of interest" description="Disordered" evidence="1">
    <location>
        <begin position="221"/>
        <end position="244"/>
    </location>
</feature>
<dbReference type="STRING" id="411467.BACCAP_01767"/>
<keyword evidence="3" id="KW-1185">Reference proteome</keyword>
<dbReference type="EMBL" id="AAXG02000011">
    <property type="protein sequence ID" value="EDN00432.1"/>
    <property type="molecule type" value="Genomic_DNA"/>
</dbReference>
<dbReference type="CDD" id="cd22818">
    <property type="entry name" value="AcrIIA11"/>
    <property type="match status" value="1"/>
</dbReference>
<name>A6NU85_9FIRM</name>
<reference evidence="2 3" key="2">
    <citation type="submission" date="2007-06" db="EMBL/GenBank/DDBJ databases">
        <title>Draft genome sequence of Pseudoflavonifractor capillosus ATCC 29799.</title>
        <authorList>
            <person name="Sudarsanam P."/>
            <person name="Ley R."/>
            <person name="Guruge J."/>
            <person name="Turnbaugh P.J."/>
            <person name="Mahowald M."/>
            <person name="Liep D."/>
            <person name="Gordon J."/>
        </authorList>
    </citation>
    <scope>NUCLEOTIDE SEQUENCE [LARGE SCALE GENOMIC DNA]</scope>
    <source>
        <strain evidence="2 3">ATCC 29799</strain>
    </source>
</reference>
<comment type="caution">
    <text evidence="2">The sequence shown here is derived from an EMBL/GenBank/DDBJ whole genome shotgun (WGS) entry which is preliminary data.</text>
</comment>
<gene>
    <name evidence="2" type="ORF">BACCAP_01767</name>
</gene>